<dbReference type="Pfam" id="PF00691">
    <property type="entry name" value="OmpA"/>
    <property type="match status" value="1"/>
</dbReference>
<reference evidence="6 7" key="1">
    <citation type="submission" date="2018-03" db="EMBL/GenBank/DDBJ databases">
        <title>Genomic Encyclopedia of Archaeal and Bacterial Type Strains, Phase II (KMG-II): from individual species to whole genera.</title>
        <authorList>
            <person name="Goeker M."/>
        </authorList>
    </citation>
    <scope>NUCLEOTIDE SEQUENCE [LARGE SCALE GENOMIC DNA]</scope>
    <source>
        <strain evidence="6 7">DSM 27929</strain>
    </source>
</reference>
<dbReference type="EMBL" id="PVTR01000005">
    <property type="protein sequence ID" value="PRY88178.1"/>
    <property type="molecule type" value="Genomic_DNA"/>
</dbReference>
<dbReference type="OrthoDB" id="654178at2"/>
<evidence type="ECO:0000259" key="5">
    <source>
        <dbReference type="PROSITE" id="PS51123"/>
    </source>
</evidence>
<dbReference type="Proteomes" id="UP000238157">
    <property type="component" value="Unassembled WGS sequence"/>
</dbReference>
<feature type="region of interest" description="Disordered" evidence="3">
    <location>
        <begin position="574"/>
        <end position="619"/>
    </location>
</feature>
<evidence type="ECO:0000256" key="2">
    <source>
        <dbReference type="SAM" id="Coils"/>
    </source>
</evidence>
<dbReference type="InterPro" id="IPR006665">
    <property type="entry name" value="OmpA-like"/>
</dbReference>
<proteinExistence type="predicted"/>
<dbReference type="AlphaFoldDB" id="A0A2T0WN94"/>
<feature type="domain" description="OmpA-like" evidence="5">
    <location>
        <begin position="732"/>
        <end position="847"/>
    </location>
</feature>
<evidence type="ECO:0000313" key="6">
    <source>
        <dbReference type="EMBL" id="PRY88178.1"/>
    </source>
</evidence>
<feature type="compositionally biased region" description="Basic and acidic residues" evidence="3">
    <location>
        <begin position="590"/>
        <end position="606"/>
    </location>
</feature>
<feature type="compositionally biased region" description="Polar residues" evidence="3">
    <location>
        <begin position="637"/>
        <end position="658"/>
    </location>
</feature>
<feature type="coiled-coil region" evidence="2">
    <location>
        <begin position="385"/>
        <end position="430"/>
    </location>
</feature>
<dbReference type="SUPFAM" id="SSF103088">
    <property type="entry name" value="OmpA-like"/>
    <property type="match status" value="1"/>
</dbReference>
<evidence type="ECO:0000256" key="3">
    <source>
        <dbReference type="SAM" id="MobiDB-lite"/>
    </source>
</evidence>
<keyword evidence="4" id="KW-0732">Signal</keyword>
<name>A0A2T0WN94_9BACT</name>
<dbReference type="InterPro" id="IPR036737">
    <property type="entry name" value="OmpA-like_sf"/>
</dbReference>
<feature type="region of interest" description="Disordered" evidence="3">
    <location>
        <begin position="520"/>
        <end position="554"/>
    </location>
</feature>
<evidence type="ECO:0000313" key="7">
    <source>
        <dbReference type="Proteomes" id="UP000238157"/>
    </source>
</evidence>
<dbReference type="PROSITE" id="PS51123">
    <property type="entry name" value="OMPA_2"/>
    <property type="match status" value="1"/>
</dbReference>
<dbReference type="Gene3D" id="3.30.1330.60">
    <property type="entry name" value="OmpA-like domain"/>
    <property type="match status" value="1"/>
</dbReference>
<keyword evidence="1" id="KW-0472">Membrane</keyword>
<dbReference type="CDD" id="cd07185">
    <property type="entry name" value="OmpA_C-like"/>
    <property type="match status" value="1"/>
</dbReference>
<accession>A0A2T0WN94</accession>
<evidence type="ECO:0000256" key="1">
    <source>
        <dbReference type="PROSITE-ProRule" id="PRU00473"/>
    </source>
</evidence>
<sequence>MRKILFSVCLILFATASVFAQQKDFEWRLGFSMGYSNYYGDLSPYQVRGLSNMDAIHHLFYFNPTYVERPSFKVSLERQLSPTIGLMFSYAEYHFGMSDRYVQRDGRLMLENPNFFRSLNFQNHTRDMGLSFVFKTDNDKLLSSKSLIAPYFTLGFGLINFEVYGDLLDDEGMRYDYTLPLPVNNGVYETDLQPLRTELKDGYSLGSLYTNLGLGFRIRLGNRMELFAQSDFLYTFTDYLDDVSGEYRKSYDNDFQAYAANPSGMLLDRNNPNRGNPNSPSDWIIFHSVGLKFNFGASKKTFSAPRLSSFSPSYASRSAALIDIESSEEETIITEETQATTNNYYNIQIIDEKRLDSLEYKAQVLIWEQQILQRENIILQGQRSRNDLTLLRRQFSEQIENLQADENLEIEEKEQMLRDSRERIDNLRYSIDSTGRRETEIKAEIDSLRSLIQSNRIGKVYQIPSQDSIDVFVQERILNQEAQIDDQFIEKDSGQTDTRDTTQTAVQPATIQEVDKMVDETSTLQESKRQEEVIQEEQTSRSTSTIGYDDDPQIRRLQEEVDYLRYQRDQLILNQRAQDDGDSQSQGSRDSQERIVTERVIERTEQVQEPEEESRRKNRWWWPFGAGAAAGSIASSQRQESTQEQIPEGTTQLQNTSSSTVTLNQAEIDGLGLAISSAILGTSLRSKENTPMLQELDAAETVSTPIESKREETIAAGSPEIIRDTIYVENEPVSRVLKSKEIIYFQVNQREPDEEELRKLADMADYVKENSSAKLVLTGFADNTGNVNYNLRLAEDRTKAVAEALNESFGLKANQIIVESGGQVVRGTQRAANERDRRVEVKIVMED</sequence>
<dbReference type="GO" id="GO:0016020">
    <property type="term" value="C:membrane"/>
    <property type="evidence" value="ECO:0007669"/>
    <property type="project" value="UniProtKB-UniRule"/>
</dbReference>
<feature type="region of interest" description="Disordered" evidence="3">
    <location>
        <begin position="631"/>
        <end position="658"/>
    </location>
</feature>
<evidence type="ECO:0000256" key="4">
    <source>
        <dbReference type="SAM" id="SignalP"/>
    </source>
</evidence>
<keyword evidence="2" id="KW-0175">Coiled coil</keyword>
<keyword evidence="7" id="KW-1185">Reference proteome</keyword>
<dbReference type="RefSeq" id="WP_106133659.1">
    <property type="nucleotide sequence ID" value="NZ_PVTR01000005.1"/>
</dbReference>
<feature type="chain" id="PRO_5015606700" evidence="4">
    <location>
        <begin position="21"/>
        <end position="847"/>
    </location>
</feature>
<gene>
    <name evidence="6" type="ORF">CLW00_105300</name>
</gene>
<protein>
    <submittedName>
        <fullName evidence="6">Outer membrane protein OmpA-like peptidoglycan-associated protein</fullName>
    </submittedName>
</protein>
<feature type="compositionally biased region" description="Polar residues" evidence="3">
    <location>
        <begin position="536"/>
        <end position="546"/>
    </location>
</feature>
<feature type="signal peptide" evidence="4">
    <location>
        <begin position="1"/>
        <end position="20"/>
    </location>
</feature>
<comment type="caution">
    <text evidence="6">The sequence shown here is derived from an EMBL/GenBank/DDBJ whole genome shotgun (WGS) entry which is preliminary data.</text>
</comment>
<organism evidence="6 7">
    <name type="scientific">Mongoliibacter ruber</name>
    <dbReference type="NCBI Taxonomy" id="1750599"/>
    <lineage>
        <taxon>Bacteria</taxon>
        <taxon>Pseudomonadati</taxon>
        <taxon>Bacteroidota</taxon>
        <taxon>Cytophagia</taxon>
        <taxon>Cytophagales</taxon>
        <taxon>Cyclobacteriaceae</taxon>
        <taxon>Mongoliibacter</taxon>
    </lineage>
</organism>